<reference evidence="3" key="1">
    <citation type="journal article" date="2012" name="Nature">
        <title>The oyster genome reveals stress adaptation and complexity of shell formation.</title>
        <authorList>
            <person name="Zhang G."/>
            <person name="Fang X."/>
            <person name="Guo X."/>
            <person name="Li L."/>
            <person name="Luo R."/>
            <person name="Xu F."/>
            <person name="Yang P."/>
            <person name="Zhang L."/>
            <person name="Wang X."/>
            <person name="Qi H."/>
            <person name="Xiong Z."/>
            <person name="Que H."/>
            <person name="Xie Y."/>
            <person name="Holland P.W."/>
            <person name="Paps J."/>
            <person name="Zhu Y."/>
            <person name="Wu F."/>
            <person name="Chen Y."/>
            <person name="Wang J."/>
            <person name="Peng C."/>
            <person name="Meng J."/>
            <person name="Yang L."/>
            <person name="Liu J."/>
            <person name="Wen B."/>
            <person name="Zhang N."/>
            <person name="Huang Z."/>
            <person name="Zhu Q."/>
            <person name="Feng Y."/>
            <person name="Mount A."/>
            <person name="Hedgecock D."/>
            <person name="Xu Z."/>
            <person name="Liu Y."/>
            <person name="Domazet-Loso T."/>
            <person name="Du Y."/>
            <person name="Sun X."/>
            <person name="Zhang S."/>
            <person name="Liu B."/>
            <person name="Cheng P."/>
            <person name="Jiang X."/>
            <person name="Li J."/>
            <person name="Fan D."/>
            <person name="Wang W."/>
            <person name="Fu W."/>
            <person name="Wang T."/>
            <person name="Wang B."/>
            <person name="Zhang J."/>
            <person name="Peng Z."/>
            <person name="Li Y."/>
            <person name="Li N."/>
            <person name="Wang J."/>
            <person name="Chen M."/>
            <person name="He Y."/>
            <person name="Tan F."/>
            <person name="Song X."/>
            <person name="Zheng Q."/>
            <person name="Huang R."/>
            <person name="Yang H."/>
            <person name="Du X."/>
            <person name="Chen L."/>
            <person name="Yang M."/>
            <person name="Gaffney P.M."/>
            <person name="Wang S."/>
            <person name="Luo L."/>
            <person name="She Z."/>
            <person name="Ming Y."/>
            <person name="Huang W."/>
            <person name="Zhang S."/>
            <person name="Huang B."/>
            <person name="Zhang Y."/>
            <person name="Qu T."/>
            <person name="Ni P."/>
            <person name="Miao G."/>
            <person name="Wang J."/>
            <person name="Wang Q."/>
            <person name="Steinberg C.E."/>
            <person name="Wang H."/>
            <person name="Li N."/>
            <person name="Qian L."/>
            <person name="Zhang G."/>
            <person name="Li Y."/>
            <person name="Yang H."/>
            <person name="Liu X."/>
            <person name="Wang J."/>
            <person name="Yin Y."/>
            <person name="Wang J."/>
        </authorList>
    </citation>
    <scope>NUCLEOTIDE SEQUENCE [LARGE SCALE GENOMIC DNA]</scope>
    <source>
        <strain evidence="3">05x7-T-G4-1.051#20</strain>
    </source>
</reference>
<dbReference type="InParanoid" id="K1QQL0"/>
<dbReference type="AlphaFoldDB" id="K1QQL0"/>
<feature type="coiled-coil region" evidence="1">
    <location>
        <begin position="64"/>
        <end position="199"/>
    </location>
</feature>
<name>K1QQL0_MAGGI</name>
<accession>K1QQL0</accession>
<dbReference type="EMBL" id="JH823244">
    <property type="protein sequence ID" value="EKC31120.1"/>
    <property type="molecule type" value="Genomic_DNA"/>
</dbReference>
<gene>
    <name evidence="3" type="ORF">CGI_10028748</name>
</gene>
<evidence type="ECO:0000256" key="2">
    <source>
        <dbReference type="SAM" id="MobiDB-lite"/>
    </source>
</evidence>
<protein>
    <recommendedName>
        <fullName evidence="4">Cilia- and flagella-associated protein 157</fullName>
    </recommendedName>
</protein>
<feature type="region of interest" description="Disordered" evidence="2">
    <location>
        <begin position="220"/>
        <end position="247"/>
    </location>
</feature>
<keyword evidence="1" id="KW-0175">Coiled coil</keyword>
<evidence type="ECO:0000256" key="1">
    <source>
        <dbReference type="SAM" id="Coils"/>
    </source>
</evidence>
<organism evidence="3">
    <name type="scientific">Magallana gigas</name>
    <name type="common">Pacific oyster</name>
    <name type="synonym">Crassostrea gigas</name>
    <dbReference type="NCBI Taxonomy" id="29159"/>
    <lineage>
        <taxon>Eukaryota</taxon>
        <taxon>Metazoa</taxon>
        <taxon>Spiralia</taxon>
        <taxon>Lophotrochozoa</taxon>
        <taxon>Mollusca</taxon>
        <taxon>Bivalvia</taxon>
        <taxon>Autobranchia</taxon>
        <taxon>Pteriomorphia</taxon>
        <taxon>Ostreida</taxon>
        <taxon>Ostreoidea</taxon>
        <taxon>Ostreidae</taxon>
        <taxon>Magallana</taxon>
    </lineage>
</organism>
<evidence type="ECO:0008006" key="4">
    <source>
        <dbReference type="Google" id="ProtNLM"/>
    </source>
</evidence>
<feature type="compositionally biased region" description="Polar residues" evidence="2">
    <location>
        <begin position="223"/>
        <end position="232"/>
    </location>
</feature>
<evidence type="ECO:0000313" key="3">
    <source>
        <dbReference type="EMBL" id="EKC31120.1"/>
    </source>
</evidence>
<dbReference type="HOGENOM" id="CLU_832222_0_0_1"/>
<proteinExistence type="predicted"/>
<sequence>MSRKKSRGVLCFRGGQDEGDVRGWDSVDGEKARKETELFKLMMEDFEKKLGRLMMSSERERQLMDLVKDNSADLQRENMVLKEENKRLDTLNREAEKQLIMAEGNYKNLSVQYNTSKEILRAVNDRITDMKVVIEKHKEEKADLQSELKTQKDKINNLKSQLMAMDDGKTKCEKQQEELTTEKQQLQLLLIKRDELNQNRLRMAWLRFHEIKEERDSLLASVSKKSPPSRTPQIMAAPPEINEDYPTTDTLPEHLIFETRIMKLEMTLFRRNKLTEILTDRLRALTPDFSLTSDPEVAAYVDDDLEREIGLQLSDVVSQESSEAQLTSNSFFSI</sequence>